<gene>
    <name evidence="1" type="ORF">TM448A01175_0022</name>
</gene>
<reference evidence="1" key="1">
    <citation type="submission" date="2020-03" db="EMBL/GenBank/DDBJ databases">
        <title>The deep terrestrial virosphere.</title>
        <authorList>
            <person name="Holmfeldt K."/>
            <person name="Nilsson E."/>
            <person name="Simone D."/>
            <person name="Lopez-Fernandez M."/>
            <person name="Wu X."/>
            <person name="de Brujin I."/>
            <person name="Lundin D."/>
            <person name="Andersson A."/>
            <person name="Bertilsson S."/>
            <person name="Dopson M."/>
        </authorList>
    </citation>
    <scope>NUCLEOTIDE SEQUENCE</scope>
    <source>
        <strain evidence="1">TM448A01175</strain>
    </source>
</reference>
<evidence type="ECO:0000313" key="1">
    <source>
        <dbReference type="EMBL" id="QJA48867.1"/>
    </source>
</evidence>
<sequence>MPTNLTNEEEELSLSAQEAHSLQEMIASNGWGILKEKYFDIRLAEYKRYLYDVKNTDPVMIRSQVMMVDFIETMQNEIIQAIKIGLEDEVELVKRKEKKKKK</sequence>
<name>A0A6H1ZNH0_9ZZZZ</name>
<organism evidence="1">
    <name type="scientific">viral metagenome</name>
    <dbReference type="NCBI Taxonomy" id="1070528"/>
    <lineage>
        <taxon>unclassified sequences</taxon>
        <taxon>metagenomes</taxon>
        <taxon>organismal metagenomes</taxon>
    </lineage>
</organism>
<dbReference type="AlphaFoldDB" id="A0A6H1ZNH0"/>
<accession>A0A6H1ZNH0</accession>
<proteinExistence type="predicted"/>
<dbReference type="EMBL" id="MT144106">
    <property type="protein sequence ID" value="QJA48867.1"/>
    <property type="molecule type" value="Genomic_DNA"/>
</dbReference>
<protein>
    <submittedName>
        <fullName evidence="1">Uncharacterized protein</fullName>
    </submittedName>
</protein>